<dbReference type="Proteomes" id="UP000261620">
    <property type="component" value="Unplaced"/>
</dbReference>
<dbReference type="STRING" id="94237.ENSMMOP00000008407"/>
<proteinExistence type="predicted"/>
<name>A0A3Q3W927_MOLML</name>
<feature type="chain" id="PRO_5018581143" evidence="1">
    <location>
        <begin position="22"/>
        <end position="130"/>
    </location>
</feature>
<reference evidence="2" key="1">
    <citation type="submission" date="2025-08" db="UniProtKB">
        <authorList>
            <consortium name="Ensembl"/>
        </authorList>
    </citation>
    <scope>IDENTIFICATION</scope>
</reference>
<evidence type="ECO:0000256" key="1">
    <source>
        <dbReference type="SAM" id="SignalP"/>
    </source>
</evidence>
<accession>A0A3Q3W927</accession>
<organism evidence="2 3">
    <name type="scientific">Mola mola</name>
    <name type="common">Ocean sunfish</name>
    <name type="synonym">Tetraodon mola</name>
    <dbReference type="NCBI Taxonomy" id="94237"/>
    <lineage>
        <taxon>Eukaryota</taxon>
        <taxon>Metazoa</taxon>
        <taxon>Chordata</taxon>
        <taxon>Craniata</taxon>
        <taxon>Vertebrata</taxon>
        <taxon>Euteleostomi</taxon>
        <taxon>Actinopterygii</taxon>
        <taxon>Neopterygii</taxon>
        <taxon>Teleostei</taxon>
        <taxon>Neoteleostei</taxon>
        <taxon>Acanthomorphata</taxon>
        <taxon>Eupercaria</taxon>
        <taxon>Tetraodontiformes</taxon>
        <taxon>Molidae</taxon>
        <taxon>Mola</taxon>
    </lineage>
</organism>
<keyword evidence="3" id="KW-1185">Reference proteome</keyword>
<dbReference type="Ensembl" id="ENSMMOT00000008560.1">
    <property type="protein sequence ID" value="ENSMMOP00000008407.1"/>
    <property type="gene ID" value="ENSMMOG00000006504.1"/>
</dbReference>
<dbReference type="AlphaFoldDB" id="A0A3Q3W927"/>
<protein>
    <submittedName>
        <fullName evidence="2">Uncharacterized protein</fullName>
    </submittedName>
</protein>
<evidence type="ECO:0000313" key="3">
    <source>
        <dbReference type="Proteomes" id="UP000261620"/>
    </source>
</evidence>
<evidence type="ECO:0000313" key="2">
    <source>
        <dbReference type="Ensembl" id="ENSMMOP00000008407.1"/>
    </source>
</evidence>
<feature type="signal peptide" evidence="1">
    <location>
        <begin position="1"/>
        <end position="21"/>
    </location>
</feature>
<sequence>MQDSSHFLFLCLSLSLQSLHRCCQRSALLFVARRPWSSSSASLPPLHKRLLLFLTQRFYDVEMLVTCLCCVLRYVGQSDWFRADQRGKFNWDFLNHKDVPLEDINLSYTLINYTGLTNLGNQKNQSACSW</sequence>
<keyword evidence="1" id="KW-0732">Signal</keyword>
<reference evidence="2" key="2">
    <citation type="submission" date="2025-09" db="UniProtKB">
        <authorList>
            <consortium name="Ensembl"/>
        </authorList>
    </citation>
    <scope>IDENTIFICATION</scope>
</reference>
<dbReference type="OMA" id="DWFRANQ"/>